<feature type="transmembrane region" description="Helical" evidence="1">
    <location>
        <begin position="6"/>
        <end position="36"/>
    </location>
</feature>
<protein>
    <submittedName>
        <fullName evidence="2">Uncharacterized protein</fullName>
    </submittedName>
</protein>
<feature type="transmembrane region" description="Helical" evidence="1">
    <location>
        <begin position="141"/>
        <end position="164"/>
    </location>
</feature>
<organism evidence="2 3">
    <name type="scientific">Sphingomonas rosea</name>
    <dbReference type="NCBI Taxonomy" id="335605"/>
    <lineage>
        <taxon>Bacteria</taxon>
        <taxon>Pseudomonadati</taxon>
        <taxon>Pseudomonadota</taxon>
        <taxon>Alphaproteobacteria</taxon>
        <taxon>Sphingomonadales</taxon>
        <taxon>Sphingomonadaceae</taxon>
        <taxon>Sphingomonas</taxon>
    </lineage>
</organism>
<dbReference type="EMBL" id="BAABBR010000001">
    <property type="protein sequence ID" value="GAA4038289.1"/>
    <property type="molecule type" value="Genomic_DNA"/>
</dbReference>
<reference evidence="3" key="1">
    <citation type="journal article" date="2019" name="Int. J. Syst. Evol. Microbiol.">
        <title>The Global Catalogue of Microorganisms (GCM) 10K type strain sequencing project: providing services to taxonomists for standard genome sequencing and annotation.</title>
        <authorList>
            <consortium name="The Broad Institute Genomics Platform"/>
            <consortium name="The Broad Institute Genome Sequencing Center for Infectious Disease"/>
            <person name="Wu L."/>
            <person name="Ma J."/>
        </authorList>
    </citation>
    <scope>NUCLEOTIDE SEQUENCE [LARGE SCALE GENOMIC DNA]</scope>
    <source>
        <strain evidence="3">JCM 17564</strain>
    </source>
</reference>
<keyword evidence="1" id="KW-0472">Membrane</keyword>
<dbReference type="Proteomes" id="UP001424459">
    <property type="component" value="Unassembled WGS sequence"/>
</dbReference>
<comment type="caution">
    <text evidence="2">The sequence shown here is derived from an EMBL/GenBank/DDBJ whole genome shotgun (WGS) entry which is preliminary data.</text>
</comment>
<evidence type="ECO:0000313" key="2">
    <source>
        <dbReference type="EMBL" id="GAA4038289.1"/>
    </source>
</evidence>
<keyword evidence="1" id="KW-0812">Transmembrane</keyword>
<gene>
    <name evidence="2" type="ORF">GCM10022281_18840</name>
</gene>
<name>A0ABP7U998_9SPHN</name>
<sequence length="201" mass="22596">MPGQGLATLLVLAVAVFLFGIEHVGRFCLFLTPVLVADPLRSLPSRHSRHAMFDAFWHLRGSLRLAGAAADDATLDRIQHFLERQCKAVSERSAHHVAFDDPLWRNFAEPNWLALVIFDRGTFWIERDRDERRLRYQLRSLHALIFCLFAAVLCFFFGLAAGSATAGLNYAALAFAWLYGMNILTALVRVPSAIRKALKEG</sequence>
<evidence type="ECO:0000256" key="1">
    <source>
        <dbReference type="SAM" id="Phobius"/>
    </source>
</evidence>
<feature type="transmembrane region" description="Helical" evidence="1">
    <location>
        <begin position="170"/>
        <end position="190"/>
    </location>
</feature>
<accession>A0ABP7U998</accession>
<evidence type="ECO:0000313" key="3">
    <source>
        <dbReference type="Proteomes" id="UP001424459"/>
    </source>
</evidence>
<keyword evidence="1" id="KW-1133">Transmembrane helix</keyword>
<proteinExistence type="predicted"/>
<keyword evidence="3" id="KW-1185">Reference proteome</keyword>